<gene>
    <name evidence="1" type="ORF">AWRI4620_LOCUS8781</name>
</gene>
<sequence>MYSFLAAGLCYWALMRFVPEEESRMDHEITGEEILIANDERKGKYWHREEKKGFSVKSWVSRRTGSDSSIA</sequence>
<evidence type="ECO:0000313" key="2">
    <source>
        <dbReference type="Proteomes" id="UP000745764"/>
    </source>
</evidence>
<reference evidence="1" key="1">
    <citation type="submission" date="2020-06" db="EMBL/GenBank/DDBJ databases">
        <authorList>
            <person name="Onetto C."/>
        </authorList>
    </citation>
    <scope>NUCLEOTIDE SEQUENCE</scope>
</reference>
<evidence type="ECO:0000313" key="1">
    <source>
        <dbReference type="EMBL" id="CAD0114526.1"/>
    </source>
</evidence>
<name>A0A9N8KXP7_9PEZI</name>
<proteinExistence type="predicted"/>
<protein>
    <submittedName>
        <fullName evidence="1">Uncharacterized protein</fullName>
    </submittedName>
</protein>
<organism evidence="1 2">
    <name type="scientific">Aureobasidium uvarum</name>
    <dbReference type="NCBI Taxonomy" id="2773716"/>
    <lineage>
        <taxon>Eukaryota</taxon>
        <taxon>Fungi</taxon>
        <taxon>Dikarya</taxon>
        <taxon>Ascomycota</taxon>
        <taxon>Pezizomycotina</taxon>
        <taxon>Dothideomycetes</taxon>
        <taxon>Dothideomycetidae</taxon>
        <taxon>Dothideales</taxon>
        <taxon>Saccotheciaceae</taxon>
        <taxon>Aureobasidium</taxon>
    </lineage>
</organism>
<dbReference type="AlphaFoldDB" id="A0A9N8KXP7"/>
<dbReference type="EMBL" id="CAINUL010000017">
    <property type="protein sequence ID" value="CAD0114526.1"/>
    <property type="molecule type" value="Genomic_DNA"/>
</dbReference>
<comment type="caution">
    <text evidence="1">The sequence shown here is derived from an EMBL/GenBank/DDBJ whole genome shotgun (WGS) entry which is preliminary data.</text>
</comment>
<keyword evidence="2" id="KW-1185">Reference proteome</keyword>
<dbReference type="Proteomes" id="UP000745764">
    <property type="component" value="Unassembled WGS sequence"/>
</dbReference>
<accession>A0A9N8KXP7</accession>